<gene>
    <name evidence="2" type="ORF">Ga0123461_0538</name>
</gene>
<feature type="chain" id="PRO_5014700772" evidence="1">
    <location>
        <begin position="21"/>
        <end position="81"/>
    </location>
</feature>
<evidence type="ECO:0000313" key="3">
    <source>
        <dbReference type="Proteomes" id="UP000231701"/>
    </source>
</evidence>
<protein>
    <submittedName>
        <fullName evidence="2">Uncharacterized protein</fullName>
    </submittedName>
</protein>
<accession>A0A2K8L205</accession>
<proteinExistence type="predicted"/>
<organism evidence="2 3">
    <name type="scientific">Mariprofundus aestuarium</name>
    <dbReference type="NCBI Taxonomy" id="1921086"/>
    <lineage>
        <taxon>Bacteria</taxon>
        <taxon>Pseudomonadati</taxon>
        <taxon>Pseudomonadota</taxon>
        <taxon>Candidatius Mariprofundia</taxon>
        <taxon>Mariprofundales</taxon>
        <taxon>Mariprofundaceae</taxon>
        <taxon>Mariprofundus</taxon>
    </lineage>
</organism>
<feature type="signal peptide" evidence="1">
    <location>
        <begin position="1"/>
        <end position="20"/>
    </location>
</feature>
<sequence length="81" mass="9040">MKSIILLVSSLLLLSGSAIAQDYAATRGASKAGPTFSERSKVVEVTMRDNSRSSYKQSAAYYSHQNKFDDDAYLRRISYRP</sequence>
<dbReference type="Proteomes" id="UP000231701">
    <property type="component" value="Chromosome"/>
</dbReference>
<evidence type="ECO:0000256" key="1">
    <source>
        <dbReference type="SAM" id="SignalP"/>
    </source>
</evidence>
<reference evidence="2 3" key="1">
    <citation type="submission" date="2016-12" db="EMBL/GenBank/DDBJ databases">
        <title>Isolation and genomic insights into novel planktonic Zetaproteobacteria from stratified waters of the Chesapeake Bay.</title>
        <authorList>
            <person name="McAllister S.M."/>
            <person name="Kato S."/>
            <person name="Chan C.S."/>
            <person name="Chiu B.K."/>
            <person name="Field E.K."/>
        </authorList>
    </citation>
    <scope>NUCLEOTIDE SEQUENCE [LARGE SCALE GENOMIC DNA]</scope>
    <source>
        <strain evidence="2 3">CP-5</strain>
    </source>
</reference>
<dbReference type="EMBL" id="CP018799">
    <property type="protein sequence ID" value="ATX78974.1"/>
    <property type="molecule type" value="Genomic_DNA"/>
</dbReference>
<keyword evidence="3" id="KW-1185">Reference proteome</keyword>
<dbReference type="KEGG" id="maes:Ga0123461_0538"/>
<dbReference type="RefSeq" id="WP_100276920.1">
    <property type="nucleotide sequence ID" value="NZ_CP018799.1"/>
</dbReference>
<name>A0A2K8L205_MARES</name>
<evidence type="ECO:0000313" key="2">
    <source>
        <dbReference type="EMBL" id="ATX78974.1"/>
    </source>
</evidence>
<dbReference type="AlphaFoldDB" id="A0A2K8L205"/>
<keyword evidence="1" id="KW-0732">Signal</keyword>